<accession>A0A8S3CBQ1</accession>
<dbReference type="SUPFAM" id="SSF111326">
    <property type="entry name" value="Urocanase"/>
    <property type="match status" value="1"/>
</dbReference>
<comment type="caution">
    <text evidence="3">The sequence shown here is derived from an EMBL/GenBank/DDBJ whole genome shotgun (WGS) entry which is preliminary data.</text>
</comment>
<dbReference type="AlphaFoldDB" id="A0A8S3CBQ1"/>
<organism evidence="3 4">
    <name type="scientific">Rotaria magnacalcarata</name>
    <dbReference type="NCBI Taxonomy" id="392030"/>
    <lineage>
        <taxon>Eukaryota</taxon>
        <taxon>Metazoa</taxon>
        <taxon>Spiralia</taxon>
        <taxon>Gnathifera</taxon>
        <taxon>Rotifera</taxon>
        <taxon>Eurotatoria</taxon>
        <taxon>Bdelloidea</taxon>
        <taxon>Philodinida</taxon>
        <taxon>Philodinidae</taxon>
        <taxon>Rotaria</taxon>
    </lineage>
</organism>
<evidence type="ECO:0000313" key="2">
    <source>
        <dbReference type="EMBL" id="CAF4797412.1"/>
    </source>
</evidence>
<evidence type="ECO:0000313" key="3">
    <source>
        <dbReference type="EMBL" id="CAF4891284.1"/>
    </source>
</evidence>
<feature type="domain" description="Urocanase Rossmann-like" evidence="1">
    <location>
        <begin position="8"/>
        <end position="39"/>
    </location>
</feature>
<sequence length="39" mass="4447">MWLIFGVERLAKEKDTLVDLGSDQTSCHTPYQGGYYPVQ</sequence>
<gene>
    <name evidence="2" type="ORF">SMN809_LOCUS47025</name>
    <name evidence="3" type="ORF">SMN809_LOCUS51284</name>
</gene>
<dbReference type="InterPro" id="IPR038364">
    <property type="entry name" value="Urocanase_central_sf"/>
</dbReference>
<evidence type="ECO:0000259" key="1">
    <source>
        <dbReference type="Pfam" id="PF01175"/>
    </source>
</evidence>
<dbReference type="InterPro" id="IPR036190">
    <property type="entry name" value="Urocanase_sf"/>
</dbReference>
<dbReference type="Proteomes" id="UP000676336">
    <property type="component" value="Unassembled WGS sequence"/>
</dbReference>
<dbReference type="InterPro" id="IPR035085">
    <property type="entry name" value="Urocanase_Rossmann-like"/>
</dbReference>
<dbReference type="Pfam" id="PF01175">
    <property type="entry name" value="Urocanase"/>
    <property type="match status" value="1"/>
</dbReference>
<evidence type="ECO:0000313" key="4">
    <source>
        <dbReference type="Proteomes" id="UP000676336"/>
    </source>
</evidence>
<name>A0A8S3CBQ1_9BILA</name>
<proteinExistence type="predicted"/>
<protein>
    <recommendedName>
        <fullName evidence="1">Urocanase Rossmann-like domain-containing protein</fullName>
    </recommendedName>
</protein>
<dbReference type="EMBL" id="CAJOBI010171607">
    <property type="protein sequence ID" value="CAF4891284.1"/>
    <property type="molecule type" value="Genomic_DNA"/>
</dbReference>
<feature type="non-terminal residue" evidence="3">
    <location>
        <position position="1"/>
    </location>
</feature>
<dbReference type="Gene3D" id="3.40.50.10730">
    <property type="entry name" value="Urocanase like domains"/>
    <property type="match status" value="1"/>
</dbReference>
<dbReference type="EMBL" id="CAJOBI010147755">
    <property type="protein sequence ID" value="CAF4797412.1"/>
    <property type="molecule type" value="Genomic_DNA"/>
</dbReference>
<reference evidence="3" key="1">
    <citation type="submission" date="2021-02" db="EMBL/GenBank/DDBJ databases">
        <authorList>
            <person name="Nowell W R."/>
        </authorList>
    </citation>
    <scope>NUCLEOTIDE SEQUENCE</scope>
</reference>